<evidence type="ECO:0000256" key="2">
    <source>
        <dbReference type="ARBA" id="ARBA00023186"/>
    </source>
</evidence>
<reference evidence="4" key="1">
    <citation type="submission" date="2022-07" db="EMBL/GenBank/DDBJ databases">
        <title>Genome Sequence of Physisporinus lineatus.</title>
        <authorList>
            <person name="Buettner E."/>
        </authorList>
    </citation>
    <scope>NUCLEOTIDE SEQUENCE</scope>
    <source>
        <strain evidence="4">VT162</strain>
    </source>
</reference>
<keyword evidence="5" id="KW-1185">Reference proteome</keyword>
<dbReference type="PANTHER" id="PTHR14021">
    <property type="entry name" value="IRON-SULFUR CLUSTER CO-CHAPERONE PROTEIN HSCB"/>
    <property type="match status" value="1"/>
</dbReference>
<comment type="similarity">
    <text evidence="1">Belongs to the HscB family.</text>
</comment>
<dbReference type="Proteomes" id="UP001212997">
    <property type="component" value="Unassembled WGS sequence"/>
</dbReference>
<dbReference type="GO" id="GO:0001671">
    <property type="term" value="F:ATPase activator activity"/>
    <property type="evidence" value="ECO:0007669"/>
    <property type="project" value="InterPro"/>
</dbReference>
<protein>
    <recommendedName>
        <fullName evidence="3">Co-chaperone HscB C-terminal oligomerisation domain-containing protein</fullName>
    </recommendedName>
</protein>
<comment type="caution">
    <text evidence="4">The sequence shown here is derived from an EMBL/GenBank/DDBJ whole genome shotgun (WGS) entry which is preliminary data.</text>
</comment>
<evidence type="ECO:0000313" key="5">
    <source>
        <dbReference type="Proteomes" id="UP001212997"/>
    </source>
</evidence>
<dbReference type="NCBIfam" id="TIGR00714">
    <property type="entry name" value="hscB"/>
    <property type="match status" value="1"/>
</dbReference>
<keyword evidence="2" id="KW-0143">Chaperone</keyword>
<dbReference type="InterPro" id="IPR009073">
    <property type="entry name" value="HscB_oligo_C"/>
</dbReference>
<accession>A0AAD5V7I6</accession>
<dbReference type="InterPro" id="IPR036386">
    <property type="entry name" value="HscB_C_sf"/>
</dbReference>
<dbReference type="GO" id="GO:0051087">
    <property type="term" value="F:protein-folding chaperone binding"/>
    <property type="evidence" value="ECO:0007669"/>
    <property type="project" value="InterPro"/>
</dbReference>
<dbReference type="GO" id="GO:0051259">
    <property type="term" value="P:protein complex oligomerization"/>
    <property type="evidence" value="ECO:0007669"/>
    <property type="project" value="InterPro"/>
</dbReference>
<dbReference type="SUPFAM" id="SSF47144">
    <property type="entry name" value="HSC20 (HSCB), C-terminal oligomerisation domain"/>
    <property type="match status" value="1"/>
</dbReference>
<dbReference type="GO" id="GO:0005739">
    <property type="term" value="C:mitochondrion"/>
    <property type="evidence" value="ECO:0007669"/>
    <property type="project" value="TreeGrafter"/>
</dbReference>
<gene>
    <name evidence="4" type="ORF">NLI96_g5887</name>
</gene>
<dbReference type="GO" id="GO:0044571">
    <property type="term" value="P:[2Fe-2S] cluster assembly"/>
    <property type="evidence" value="ECO:0007669"/>
    <property type="project" value="InterPro"/>
</dbReference>
<dbReference type="InterPro" id="IPR004640">
    <property type="entry name" value="HscB"/>
</dbReference>
<evidence type="ECO:0000259" key="3">
    <source>
        <dbReference type="Pfam" id="PF07743"/>
    </source>
</evidence>
<dbReference type="Pfam" id="PF07743">
    <property type="entry name" value="HSCB_C"/>
    <property type="match status" value="1"/>
</dbReference>
<dbReference type="Gene3D" id="1.20.1280.20">
    <property type="entry name" value="HscB, C-terminal domain"/>
    <property type="match status" value="1"/>
</dbReference>
<dbReference type="PANTHER" id="PTHR14021:SF15">
    <property type="entry name" value="IRON-SULFUR CLUSTER CO-CHAPERONE PROTEIN HSCB"/>
    <property type="match status" value="1"/>
</dbReference>
<evidence type="ECO:0000256" key="1">
    <source>
        <dbReference type="ARBA" id="ARBA00010476"/>
    </source>
</evidence>
<name>A0AAD5V7I6_9APHY</name>
<dbReference type="EMBL" id="JANAWD010000203">
    <property type="protein sequence ID" value="KAJ3484065.1"/>
    <property type="molecule type" value="Genomic_DNA"/>
</dbReference>
<dbReference type="Gene3D" id="1.10.287.110">
    <property type="entry name" value="DnaJ domain"/>
    <property type="match status" value="1"/>
</dbReference>
<organism evidence="4 5">
    <name type="scientific">Meripilus lineatus</name>
    <dbReference type="NCBI Taxonomy" id="2056292"/>
    <lineage>
        <taxon>Eukaryota</taxon>
        <taxon>Fungi</taxon>
        <taxon>Dikarya</taxon>
        <taxon>Basidiomycota</taxon>
        <taxon>Agaricomycotina</taxon>
        <taxon>Agaricomycetes</taxon>
        <taxon>Polyporales</taxon>
        <taxon>Meripilaceae</taxon>
        <taxon>Meripilus</taxon>
    </lineage>
</organism>
<dbReference type="InterPro" id="IPR036869">
    <property type="entry name" value="J_dom_sf"/>
</dbReference>
<evidence type="ECO:0000313" key="4">
    <source>
        <dbReference type="EMBL" id="KAJ3484065.1"/>
    </source>
</evidence>
<proteinExistence type="inferred from homology"/>
<sequence length="190" mass="21133">MLRFAPSASTSVRLLASTPYTYTSAYISDHRLTSVDKPDNDEAMSIMFYTSADSAANMSKLLAQQDTAAQISTYVNHAYGTLGDPVKRAFYILRREGIPDVSESEQSLEDPTLIMDIMELRESIESAESQEVVDSIRDANKMQMGNLEDEISTLIAARDWVGAKNATIKLKYYQGIELAAKVWPNTAHDH</sequence>
<dbReference type="AlphaFoldDB" id="A0AAD5V7I6"/>
<feature type="domain" description="Co-chaperone HscB C-terminal oligomerisation" evidence="3">
    <location>
        <begin position="109"/>
        <end position="177"/>
    </location>
</feature>